<reference evidence="3 4" key="1">
    <citation type="submission" date="2018-04" db="EMBL/GenBank/DDBJ databases">
        <authorList>
            <person name="Zhang X."/>
            <person name="Yuan J."/>
            <person name="Li F."/>
            <person name="Xiang J."/>
        </authorList>
    </citation>
    <scope>NUCLEOTIDE SEQUENCE [LARGE SCALE GENOMIC DNA]</scope>
    <source>
        <tissue evidence="3">Muscle</tissue>
    </source>
</reference>
<keyword evidence="2" id="KW-1133">Transmembrane helix</keyword>
<feature type="transmembrane region" description="Helical" evidence="2">
    <location>
        <begin position="387"/>
        <end position="409"/>
    </location>
</feature>
<keyword evidence="2" id="KW-0812">Transmembrane</keyword>
<sequence length="551" mass="61524">MCIEAIAAERITQIGLRAGLPPTGSGRTKLKQNQARGTAAISGDPLEGSRAPPPSLKPLRLAIVSALFSQNGTNDGHNKQTEFRKIAHRHRSRGRPHNRMTSRRIYPSLFFTQIVRDTPICNPGINKVHDKNPSFGFNCCCWGERSPPARTHTQIRFLWSESRADVQNVTDCFPRERSHKGAVIPTAHAHCALPTPWPAPDCYRRRNRGFGADPLVISALFFISAISERFGLLLRGFDPKSFVRLREDNDAQGLRPYGRGREGLRAAGHYGRSRWVSSSHSHSFYPSLLSLFPPLFLFLFLFPFFSSPFPSFPFSLISFLSLYLFLLPCTLPHHHSFHSPLFLPSPLFFSYSFSSPLLFLAILPTVSLLPLLSCFPFPLPFPLSPLSFPLIPSFFPLPVSPLLSLPPLFPSFSHPPPFFSPSPFPLLCLPFSPLSPPLPFSPLFLSLYSPFPFSLLFYPVSLPLFLPLSHSPLLPHPFPFLPPHYPVSLIPFSPSSPIPLFLPLFPFPSFFALSSPPSSILGGKLTHVIPEASLPPPTPHPLLLLWHRAWP</sequence>
<protein>
    <submittedName>
        <fullName evidence="3">Uncharacterized protein</fullName>
    </submittedName>
</protein>
<reference evidence="3 4" key="2">
    <citation type="submission" date="2019-01" db="EMBL/GenBank/DDBJ databases">
        <title>The decoding of complex shrimp genome reveals the adaptation for benthos swimmer, frequently molting mechanism and breeding impact on genome.</title>
        <authorList>
            <person name="Sun Y."/>
            <person name="Gao Y."/>
            <person name="Yu Y."/>
        </authorList>
    </citation>
    <scope>NUCLEOTIDE SEQUENCE [LARGE SCALE GENOMIC DNA]</scope>
    <source>
        <tissue evidence="3">Muscle</tissue>
    </source>
</reference>
<feature type="transmembrane region" description="Helical" evidence="2">
    <location>
        <begin position="312"/>
        <end position="333"/>
    </location>
</feature>
<dbReference type="Proteomes" id="UP000283509">
    <property type="component" value="Unassembled WGS sequence"/>
</dbReference>
<dbReference type="EMBL" id="QCYY01001544">
    <property type="protein sequence ID" value="ROT77280.1"/>
    <property type="molecule type" value="Genomic_DNA"/>
</dbReference>
<feature type="transmembrane region" description="Helical" evidence="2">
    <location>
        <begin position="214"/>
        <end position="234"/>
    </location>
</feature>
<keyword evidence="2" id="KW-0472">Membrane</keyword>
<comment type="caution">
    <text evidence="3">The sequence shown here is derived from an EMBL/GenBank/DDBJ whole genome shotgun (WGS) entry which is preliminary data.</text>
</comment>
<evidence type="ECO:0000256" key="2">
    <source>
        <dbReference type="SAM" id="Phobius"/>
    </source>
</evidence>
<feature type="region of interest" description="Disordered" evidence="1">
    <location>
        <begin position="19"/>
        <end position="52"/>
    </location>
</feature>
<feature type="transmembrane region" description="Helical" evidence="2">
    <location>
        <begin position="443"/>
        <end position="466"/>
    </location>
</feature>
<evidence type="ECO:0000313" key="4">
    <source>
        <dbReference type="Proteomes" id="UP000283509"/>
    </source>
</evidence>
<evidence type="ECO:0000313" key="3">
    <source>
        <dbReference type="EMBL" id="ROT77280.1"/>
    </source>
</evidence>
<accession>A0A423TLF4</accession>
<name>A0A423TLF4_PENVA</name>
<organism evidence="3 4">
    <name type="scientific">Penaeus vannamei</name>
    <name type="common">Whiteleg shrimp</name>
    <name type="synonym">Litopenaeus vannamei</name>
    <dbReference type="NCBI Taxonomy" id="6689"/>
    <lineage>
        <taxon>Eukaryota</taxon>
        <taxon>Metazoa</taxon>
        <taxon>Ecdysozoa</taxon>
        <taxon>Arthropoda</taxon>
        <taxon>Crustacea</taxon>
        <taxon>Multicrustacea</taxon>
        <taxon>Malacostraca</taxon>
        <taxon>Eumalacostraca</taxon>
        <taxon>Eucarida</taxon>
        <taxon>Decapoda</taxon>
        <taxon>Dendrobranchiata</taxon>
        <taxon>Penaeoidea</taxon>
        <taxon>Penaeidae</taxon>
        <taxon>Penaeus</taxon>
    </lineage>
</organism>
<gene>
    <name evidence="3" type="ORF">C7M84_004081</name>
</gene>
<proteinExistence type="predicted"/>
<dbReference type="AlphaFoldDB" id="A0A423TLF4"/>
<evidence type="ECO:0000256" key="1">
    <source>
        <dbReference type="SAM" id="MobiDB-lite"/>
    </source>
</evidence>
<feature type="transmembrane region" description="Helical" evidence="2">
    <location>
        <begin position="353"/>
        <end position="375"/>
    </location>
</feature>
<keyword evidence="4" id="KW-1185">Reference proteome</keyword>
<feature type="transmembrane region" description="Helical" evidence="2">
    <location>
        <begin position="284"/>
        <end position="305"/>
    </location>
</feature>